<dbReference type="InterPro" id="IPR014730">
    <property type="entry name" value="ETF_a/b_N"/>
</dbReference>
<dbReference type="InterPro" id="IPR012255">
    <property type="entry name" value="ETF_b"/>
</dbReference>
<comment type="caution">
    <text evidence="3">The sequence shown here is derived from an EMBL/GenBank/DDBJ whole genome shotgun (WGS) entry which is preliminary data.</text>
</comment>
<dbReference type="SMART" id="SM00893">
    <property type="entry name" value="ETF"/>
    <property type="match status" value="1"/>
</dbReference>
<dbReference type="Pfam" id="PF01012">
    <property type="entry name" value="ETF"/>
    <property type="match status" value="1"/>
</dbReference>
<accession>A0A9D1G1Q5</accession>
<name>A0A9D1G1Q5_9FIRM</name>
<evidence type="ECO:0000313" key="4">
    <source>
        <dbReference type="Proteomes" id="UP000824140"/>
    </source>
</evidence>
<dbReference type="GO" id="GO:0009055">
    <property type="term" value="F:electron transfer activity"/>
    <property type="evidence" value="ECO:0007669"/>
    <property type="project" value="InterPro"/>
</dbReference>
<organism evidence="3 4">
    <name type="scientific">Candidatus Alectryocaccomicrobium excrementavium</name>
    <dbReference type="NCBI Taxonomy" id="2840668"/>
    <lineage>
        <taxon>Bacteria</taxon>
        <taxon>Bacillati</taxon>
        <taxon>Bacillota</taxon>
        <taxon>Clostridia</taxon>
        <taxon>Candidatus Alectryocaccomicrobium</taxon>
    </lineage>
</organism>
<evidence type="ECO:0000256" key="1">
    <source>
        <dbReference type="ARBA" id="ARBA00042002"/>
    </source>
</evidence>
<dbReference type="PANTHER" id="PTHR21294:SF17">
    <property type="entry name" value="PROTEIN FIXA"/>
    <property type="match status" value="1"/>
</dbReference>
<evidence type="ECO:0000259" key="2">
    <source>
        <dbReference type="SMART" id="SM00893"/>
    </source>
</evidence>
<reference evidence="3" key="2">
    <citation type="journal article" date="2021" name="PeerJ">
        <title>Extensive microbial diversity within the chicken gut microbiome revealed by metagenomics and culture.</title>
        <authorList>
            <person name="Gilroy R."/>
            <person name="Ravi A."/>
            <person name="Getino M."/>
            <person name="Pursley I."/>
            <person name="Horton D.L."/>
            <person name="Alikhan N.F."/>
            <person name="Baker D."/>
            <person name="Gharbi K."/>
            <person name="Hall N."/>
            <person name="Watson M."/>
            <person name="Adriaenssens E.M."/>
            <person name="Foster-Nyarko E."/>
            <person name="Jarju S."/>
            <person name="Secka A."/>
            <person name="Antonio M."/>
            <person name="Oren A."/>
            <person name="Chaudhuri R.R."/>
            <person name="La Ragione R."/>
            <person name="Hildebrand F."/>
            <person name="Pallen M.J."/>
        </authorList>
    </citation>
    <scope>NUCLEOTIDE SEQUENCE</scope>
    <source>
        <strain evidence="3">13766</strain>
    </source>
</reference>
<evidence type="ECO:0000313" key="3">
    <source>
        <dbReference type="EMBL" id="HIS93158.1"/>
    </source>
</evidence>
<sequence length="256" mass="27254">MNALCLVKQVPDAPEVPIGDDLTLRRDLVAQALNLADASAVELALRLKETLGGRVMAVTMGPERAEGMLRDLIARGVDEAALLNGPAFAGADTLATARALAAAARVLGPFDLLLFGRRASDGETGQVGPMVAALLDVPCVVNATCAQCDETHLRARQLTENGSILWQARLPAVLTLCEWSYSLRLASLRGLKAARSASIPRLRPEDIGLDCSLCGLAGSPTRVIRLRAPDKGARQTKWIAPEQMDSFLREVIASKP</sequence>
<dbReference type="Gene3D" id="3.40.50.620">
    <property type="entry name" value="HUPs"/>
    <property type="match status" value="1"/>
</dbReference>
<protein>
    <recommendedName>
        <fullName evidence="1">Electron transfer flavoprotein small subunit</fullName>
    </recommendedName>
</protein>
<dbReference type="InterPro" id="IPR014729">
    <property type="entry name" value="Rossmann-like_a/b/a_fold"/>
</dbReference>
<reference evidence="3" key="1">
    <citation type="submission" date="2020-10" db="EMBL/GenBank/DDBJ databases">
        <authorList>
            <person name="Gilroy R."/>
        </authorList>
    </citation>
    <scope>NUCLEOTIDE SEQUENCE</scope>
    <source>
        <strain evidence="3">13766</strain>
    </source>
</reference>
<dbReference type="PANTHER" id="PTHR21294">
    <property type="entry name" value="ELECTRON TRANSFER FLAVOPROTEIN BETA-SUBUNIT"/>
    <property type="match status" value="1"/>
</dbReference>
<dbReference type="EMBL" id="DVJN01000183">
    <property type="protein sequence ID" value="HIS93158.1"/>
    <property type="molecule type" value="Genomic_DNA"/>
</dbReference>
<gene>
    <name evidence="3" type="ORF">IAA84_09110</name>
</gene>
<dbReference type="AlphaFoldDB" id="A0A9D1G1Q5"/>
<dbReference type="CDD" id="cd01714">
    <property type="entry name" value="ETF_beta"/>
    <property type="match status" value="1"/>
</dbReference>
<feature type="domain" description="Electron transfer flavoprotein alpha/beta-subunit N-terminal" evidence="2">
    <location>
        <begin position="21"/>
        <end position="211"/>
    </location>
</feature>
<dbReference type="InterPro" id="IPR033948">
    <property type="entry name" value="ETF_beta_N"/>
</dbReference>
<dbReference type="SUPFAM" id="SSF52402">
    <property type="entry name" value="Adenine nucleotide alpha hydrolases-like"/>
    <property type="match status" value="1"/>
</dbReference>
<dbReference type="PIRSF" id="PIRSF000090">
    <property type="entry name" value="Beta-ETF"/>
    <property type="match status" value="1"/>
</dbReference>
<dbReference type="Proteomes" id="UP000824140">
    <property type="component" value="Unassembled WGS sequence"/>
</dbReference>
<proteinExistence type="predicted"/>